<dbReference type="RefSeq" id="WP_006968855.1">
    <property type="nucleotide sequence ID" value="NZ_APJX01000025.1"/>
</dbReference>
<sequence>MILCDTNIFIEAFKNNPSATETLRRIGFQNISLSAVTLMELYFGAFNKRELGKIKSRMKHLETLILDRSITNAAINLIEQYSKSHGLQIPDALIAATAICHDMELLTYNVKDFKFIQGIKLFS</sequence>
<protein>
    <recommendedName>
        <fullName evidence="8">Ribonuclease VapC</fullName>
        <shortName evidence="8">RNase VapC</shortName>
        <ecNumber evidence="8">3.1.-.-</ecNumber>
    </recommendedName>
    <alternativeName>
        <fullName evidence="8">Toxin VapC</fullName>
    </alternativeName>
</protein>
<feature type="domain" description="PIN" evidence="9">
    <location>
        <begin position="2"/>
        <end position="109"/>
    </location>
</feature>
<dbReference type="AlphaFoldDB" id="S0FR47"/>
<comment type="caution">
    <text evidence="10">The sequence shown here is derived from an EMBL/GenBank/DDBJ whole genome shotgun (WGS) entry which is preliminary data.</text>
</comment>
<comment type="similarity">
    <text evidence="7 8">Belongs to the PINc/VapC protein family.</text>
</comment>
<evidence type="ECO:0000256" key="1">
    <source>
        <dbReference type="ARBA" id="ARBA00001946"/>
    </source>
</evidence>
<evidence type="ECO:0000313" key="11">
    <source>
        <dbReference type="Proteomes" id="UP000014216"/>
    </source>
</evidence>
<dbReference type="InterPro" id="IPR050556">
    <property type="entry name" value="Type_II_TA_system_RNase"/>
</dbReference>
<dbReference type="Proteomes" id="UP000014216">
    <property type="component" value="Unassembled WGS sequence"/>
</dbReference>
<dbReference type="CDD" id="cd18741">
    <property type="entry name" value="PIN_VapC4-5_FitB-like"/>
    <property type="match status" value="1"/>
</dbReference>
<keyword evidence="3 8" id="KW-0540">Nuclease</keyword>
<dbReference type="EMBL" id="APJX01000025">
    <property type="protein sequence ID" value="EMS77160.1"/>
    <property type="molecule type" value="Genomic_DNA"/>
</dbReference>
<evidence type="ECO:0000256" key="5">
    <source>
        <dbReference type="ARBA" id="ARBA00022801"/>
    </source>
</evidence>
<keyword evidence="6 8" id="KW-0460">Magnesium</keyword>
<evidence type="ECO:0000256" key="7">
    <source>
        <dbReference type="ARBA" id="ARBA00038093"/>
    </source>
</evidence>
<dbReference type="Gene3D" id="3.40.50.1010">
    <property type="entry name" value="5'-nuclease"/>
    <property type="match status" value="1"/>
</dbReference>
<dbReference type="Pfam" id="PF01850">
    <property type="entry name" value="PIN"/>
    <property type="match status" value="1"/>
</dbReference>
<evidence type="ECO:0000256" key="4">
    <source>
        <dbReference type="ARBA" id="ARBA00022723"/>
    </source>
</evidence>
<evidence type="ECO:0000313" key="10">
    <source>
        <dbReference type="EMBL" id="EMS77160.1"/>
    </source>
</evidence>
<evidence type="ECO:0000256" key="2">
    <source>
        <dbReference type="ARBA" id="ARBA00022649"/>
    </source>
</evidence>
<dbReference type="GO" id="GO:0090729">
    <property type="term" value="F:toxin activity"/>
    <property type="evidence" value="ECO:0007669"/>
    <property type="project" value="UniProtKB-KW"/>
</dbReference>
<dbReference type="GO" id="GO:0000287">
    <property type="term" value="F:magnesium ion binding"/>
    <property type="evidence" value="ECO:0007669"/>
    <property type="project" value="UniProtKB-UniRule"/>
</dbReference>
<keyword evidence="4 8" id="KW-0479">Metal-binding</keyword>
<dbReference type="InterPro" id="IPR002716">
    <property type="entry name" value="PIN_dom"/>
</dbReference>
<evidence type="ECO:0000256" key="3">
    <source>
        <dbReference type="ARBA" id="ARBA00022722"/>
    </source>
</evidence>
<dbReference type="EC" id="3.1.-.-" evidence="8"/>
<evidence type="ECO:0000256" key="6">
    <source>
        <dbReference type="ARBA" id="ARBA00022842"/>
    </source>
</evidence>
<dbReference type="HAMAP" id="MF_00265">
    <property type="entry name" value="VapC_Nob1"/>
    <property type="match status" value="1"/>
</dbReference>
<dbReference type="InterPro" id="IPR029060">
    <property type="entry name" value="PIN-like_dom_sf"/>
</dbReference>
<dbReference type="PANTHER" id="PTHR33653:SF1">
    <property type="entry name" value="RIBONUCLEASE VAPC2"/>
    <property type="match status" value="1"/>
</dbReference>
<gene>
    <name evidence="8" type="primary">vapC</name>
    <name evidence="10" type="ORF">Dpo_26c00080</name>
</gene>
<accession>S0FR47</accession>
<dbReference type="PANTHER" id="PTHR33653">
    <property type="entry name" value="RIBONUCLEASE VAPC2"/>
    <property type="match status" value="1"/>
</dbReference>
<keyword evidence="11" id="KW-1185">Reference proteome</keyword>
<comment type="function">
    <text evidence="8">Toxic component of a toxin-antitoxin (TA) system. An RNase.</text>
</comment>
<evidence type="ECO:0000256" key="8">
    <source>
        <dbReference type="HAMAP-Rule" id="MF_00265"/>
    </source>
</evidence>
<keyword evidence="5 8" id="KW-0378">Hydrolase</keyword>
<dbReference type="SUPFAM" id="SSF88723">
    <property type="entry name" value="PIN domain-like"/>
    <property type="match status" value="1"/>
</dbReference>
<proteinExistence type="inferred from homology"/>
<organism evidence="10 11">
    <name type="scientific">Desulfotignum phosphitoxidans DSM 13687</name>
    <dbReference type="NCBI Taxonomy" id="1286635"/>
    <lineage>
        <taxon>Bacteria</taxon>
        <taxon>Pseudomonadati</taxon>
        <taxon>Thermodesulfobacteriota</taxon>
        <taxon>Desulfobacteria</taxon>
        <taxon>Desulfobacterales</taxon>
        <taxon>Desulfobacteraceae</taxon>
        <taxon>Desulfotignum</taxon>
    </lineage>
</organism>
<dbReference type="GO" id="GO:0004540">
    <property type="term" value="F:RNA nuclease activity"/>
    <property type="evidence" value="ECO:0007669"/>
    <property type="project" value="InterPro"/>
</dbReference>
<dbReference type="InterPro" id="IPR022907">
    <property type="entry name" value="VapC_family"/>
</dbReference>
<feature type="binding site" evidence="8">
    <location>
        <position position="91"/>
    </location>
    <ligand>
        <name>Mg(2+)</name>
        <dbReference type="ChEBI" id="CHEBI:18420"/>
    </ligand>
</feature>
<keyword evidence="8" id="KW-0800">Toxin</keyword>
<name>S0FR47_9BACT</name>
<evidence type="ECO:0000259" key="9">
    <source>
        <dbReference type="Pfam" id="PF01850"/>
    </source>
</evidence>
<dbReference type="OrthoDB" id="532510at2"/>
<dbReference type="GO" id="GO:0016787">
    <property type="term" value="F:hydrolase activity"/>
    <property type="evidence" value="ECO:0007669"/>
    <property type="project" value="UniProtKB-KW"/>
</dbReference>
<feature type="binding site" evidence="8">
    <location>
        <position position="5"/>
    </location>
    <ligand>
        <name>Mg(2+)</name>
        <dbReference type="ChEBI" id="CHEBI:18420"/>
    </ligand>
</feature>
<reference evidence="10 11" key="1">
    <citation type="journal article" date="2013" name="Genome Announc.">
        <title>Draft Genome Sequence of Desulfotignum phosphitoxidans DSM 13687 Strain FiPS-3.</title>
        <authorList>
            <person name="Poehlein A."/>
            <person name="Daniel R."/>
            <person name="Simeonova D.D."/>
        </authorList>
    </citation>
    <scope>NUCLEOTIDE SEQUENCE [LARGE SCALE GENOMIC DNA]</scope>
    <source>
        <strain evidence="10 11">DSM 13687</strain>
    </source>
</reference>
<comment type="cofactor">
    <cofactor evidence="1 8">
        <name>Mg(2+)</name>
        <dbReference type="ChEBI" id="CHEBI:18420"/>
    </cofactor>
</comment>
<keyword evidence="2 8" id="KW-1277">Toxin-antitoxin system</keyword>